<dbReference type="FunFam" id="3.40.50.720:FF:000019">
    <property type="entry name" value="Glycerol-3-phosphate dehydrogenase [NAD(P)+]"/>
    <property type="match status" value="1"/>
</dbReference>
<dbReference type="PIRSF" id="PIRSF000114">
    <property type="entry name" value="Glycerol-3-P_dh"/>
    <property type="match status" value="1"/>
</dbReference>
<dbReference type="Gene3D" id="3.40.50.720">
    <property type="entry name" value="NAD(P)-binding Rossmann-like Domain"/>
    <property type="match status" value="1"/>
</dbReference>
<dbReference type="NCBIfam" id="NF000940">
    <property type="entry name" value="PRK00094.1-2"/>
    <property type="match status" value="1"/>
</dbReference>
<dbReference type="Gene3D" id="1.10.1040.10">
    <property type="entry name" value="N-(1-d-carboxylethyl)-l-norvaline Dehydrogenase, domain 2"/>
    <property type="match status" value="1"/>
</dbReference>
<keyword evidence="3 9" id="KW-0520">NAD</keyword>
<dbReference type="InterPro" id="IPR006168">
    <property type="entry name" value="G3P_DH_NAD-dep"/>
</dbReference>
<dbReference type="Pfam" id="PF01210">
    <property type="entry name" value="NAD_Gly3P_dh_N"/>
    <property type="match status" value="1"/>
</dbReference>
<dbReference type="SUPFAM" id="SSF48179">
    <property type="entry name" value="6-phosphogluconate dehydrogenase C-terminal domain-like"/>
    <property type="match status" value="1"/>
</dbReference>
<dbReference type="GO" id="GO:0005829">
    <property type="term" value="C:cytosol"/>
    <property type="evidence" value="ECO:0007669"/>
    <property type="project" value="TreeGrafter"/>
</dbReference>
<dbReference type="GO" id="GO:0051287">
    <property type="term" value="F:NAD binding"/>
    <property type="evidence" value="ECO:0007669"/>
    <property type="project" value="UniProtKB-UniRule"/>
</dbReference>
<dbReference type="Proteomes" id="UP000054097">
    <property type="component" value="Unassembled WGS sequence"/>
</dbReference>
<evidence type="ECO:0000256" key="8">
    <source>
        <dbReference type="PIRSR" id="PIRSR000114-2"/>
    </source>
</evidence>
<dbReference type="InterPro" id="IPR006109">
    <property type="entry name" value="G3P_DH_NAD-dep_C"/>
</dbReference>
<evidence type="ECO:0000256" key="1">
    <source>
        <dbReference type="ARBA" id="ARBA00011009"/>
    </source>
</evidence>
<dbReference type="InterPro" id="IPR013328">
    <property type="entry name" value="6PGD_dom2"/>
</dbReference>
<evidence type="ECO:0000256" key="6">
    <source>
        <dbReference type="ARBA" id="ARBA00084116"/>
    </source>
</evidence>
<dbReference type="NCBIfam" id="NF000942">
    <property type="entry name" value="PRK00094.1-4"/>
    <property type="match status" value="1"/>
</dbReference>
<dbReference type="PRINTS" id="PR00077">
    <property type="entry name" value="GPDHDRGNASE"/>
</dbReference>
<feature type="domain" description="Glycerol-3-phosphate dehydrogenase NAD-dependent N-terminal" evidence="12">
    <location>
        <begin position="5"/>
        <end position="163"/>
    </location>
</feature>
<comment type="similarity">
    <text evidence="1 10">Belongs to the NAD-dependent glycerol-3-phosphate dehydrogenase family.</text>
</comment>
<dbReference type="GO" id="GO:0046168">
    <property type="term" value="P:glycerol-3-phosphate catabolic process"/>
    <property type="evidence" value="ECO:0007669"/>
    <property type="project" value="UniProtKB-UniRule"/>
</dbReference>
<dbReference type="FunFam" id="1.10.1040.10:FF:000001">
    <property type="entry name" value="Glycerol-3-phosphate dehydrogenase [NAD(P)+]"/>
    <property type="match status" value="1"/>
</dbReference>
<reference evidence="14 15" key="1">
    <citation type="submission" date="2014-04" db="EMBL/GenBank/DDBJ databases">
        <authorList>
            <consortium name="DOE Joint Genome Institute"/>
            <person name="Kuo A."/>
            <person name="Zuccaro A."/>
            <person name="Kohler A."/>
            <person name="Nagy L.G."/>
            <person name="Floudas D."/>
            <person name="Copeland A."/>
            <person name="Barry K.W."/>
            <person name="Cichocki N."/>
            <person name="Veneault-Fourrey C."/>
            <person name="LaButti K."/>
            <person name="Lindquist E.A."/>
            <person name="Lipzen A."/>
            <person name="Lundell T."/>
            <person name="Morin E."/>
            <person name="Murat C."/>
            <person name="Sun H."/>
            <person name="Tunlid A."/>
            <person name="Henrissat B."/>
            <person name="Grigoriev I.V."/>
            <person name="Hibbett D.S."/>
            <person name="Martin F."/>
            <person name="Nordberg H.P."/>
            <person name="Cantor M.N."/>
            <person name="Hua S.X."/>
        </authorList>
    </citation>
    <scope>NUCLEOTIDE SEQUENCE [LARGE SCALE GENOMIC DNA]</scope>
    <source>
        <strain evidence="14 15">MAFF 305830</strain>
    </source>
</reference>
<proteinExistence type="inferred from homology"/>
<evidence type="ECO:0000256" key="9">
    <source>
        <dbReference type="PIRSR" id="PIRSR000114-3"/>
    </source>
</evidence>
<feature type="non-terminal residue" evidence="14">
    <location>
        <position position="1"/>
    </location>
</feature>
<feature type="binding site" evidence="8">
    <location>
        <position position="113"/>
    </location>
    <ligand>
        <name>substrate</name>
    </ligand>
</feature>
<feature type="active site" description="Proton acceptor" evidence="7">
    <location>
        <position position="199"/>
    </location>
</feature>
<dbReference type="OrthoDB" id="10263760at2759"/>
<dbReference type="EMBL" id="KN824380">
    <property type="protein sequence ID" value="KIM21548.1"/>
    <property type="molecule type" value="Genomic_DNA"/>
</dbReference>
<keyword evidence="2 10" id="KW-0560">Oxidoreductase</keyword>
<protein>
    <recommendedName>
        <fullName evidence="11">Glycerol-3-phosphate dehydrogenase [NAD(+)]</fullName>
        <ecNumber evidence="11">1.1.1.8</ecNumber>
    </recommendedName>
</protein>
<reference evidence="15" key="2">
    <citation type="submission" date="2015-01" db="EMBL/GenBank/DDBJ databases">
        <title>Evolutionary Origins and Diversification of the Mycorrhizal Mutualists.</title>
        <authorList>
            <consortium name="DOE Joint Genome Institute"/>
            <consortium name="Mycorrhizal Genomics Consortium"/>
            <person name="Kohler A."/>
            <person name="Kuo A."/>
            <person name="Nagy L.G."/>
            <person name="Floudas D."/>
            <person name="Copeland A."/>
            <person name="Barry K.W."/>
            <person name="Cichocki N."/>
            <person name="Veneault-Fourrey C."/>
            <person name="LaButti K."/>
            <person name="Lindquist E.A."/>
            <person name="Lipzen A."/>
            <person name="Lundell T."/>
            <person name="Morin E."/>
            <person name="Murat C."/>
            <person name="Riley R."/>
            <person name="Ohm R."/>
            <person name="Sun H."/>
            <person name="Tunlid A."/>
            <person name="Henrissat B."/>
            <person name="Grigoriev I.V."/>
            <person name="Hibbett D.S."/>
            <person name="Martin F."/>
        </authorList>
    </citation>
    <scope>NUCLEOTIDE SEQUENCE [LARGE SCALE GENOMIC DNA]</scope>
    <source>
        <strain evidence="15">MAFF 305830</strain>
    </source>
</reference>
<evidence type="ECO:0000256" key="7">
    <source>
        <dbReference type="PIRSR" id="PIRSR000114-1"/>
    </source>
</evidence>
<evidence type="ECO:0000256" key="5">
    <source>
        <dbReference type="ARBA" id="ARBA00060503"/>
    </source>
</evidence>
<dbReference type="GO" id="GO:0020015">
    <property type="term" value="C:glycosome"/>
    <property type="evidence" value="ECO:0007669"/>
    <property type="project" value="UniProtKB-SubCell"/>
</dbReference>
<comment type="subcellular location">
    <subcellularLocation>
        <location evidence="5">Glycosome</location>
    </subcellularLocation>
</comment>
<dbReference type="GO" id="GO:0005975">
    <property type="term" value="P:carbohydrate metabolic process"/>
    <property type="evidence" value="ECO:0007669"/>
    <property type="project" value="InterPro"/>
</dbReference>
<name>A0A0C2W516_SERVB</name>
<dbReference type="InterPro" id="IPR011128">
    <property type="entry name" value="G3P_DH_NAD-dep_N"/>
</dbReference>
<evidence type="ECO:0000256" key="2">
    <source>
        <dbReference type="ARBA" id="ARBA00023002"/>
    </source>
</evidence>
<feature type="binding site" evidence="9">
    <location>
        <position position="263"/>
    </location>
    <ligand>
        <name>NAD(+)</name>
        <dbReference type="ChEBI" id="CHEBI:57540"/>
    </ligand>
</feature>
<dbReference type="HOGENOM" id="CLU_033449_0_2_1"/>
<dbReference type="SUPFAM" id="SSF51735">
    <property type="entry name" value="NAD(P)-binding Rossmann-fold domains"/>
    <property type="match status" value="1"/>
</dbReference>
<evidence type="ECO:0000259" key="13">
    <source>
        <dbReference type="Pfam" id="PF07479"/>
    </source>
</evidence>
<evidence type="ECO:0000256" key="4">
    <source>
        <dbReference type="ARBA" id="ARBA00048683"/>
    </source>
</evidence>
<feature type="binding site" evidence="9">
    <location>
        <position position="148"/>
    </location>
    <ligand>
        <name>NAD(+)</name>
        <dbReference type="ChEBI" id="CHEBI:57540"/>
    </ligand>
</feature>
<accession>A0A0C2W516</accession>
<feature type="binding site" evidence="8">
    <location>
        <begin position="263"/>
        <end position="264"/>
    </location>
    <ligand>
        <name>substrate</name>
    </ligand>
</feature>
<dbReference type="GO" id="GO:0141152">
    <property type="term" value="F:glycerol-3-phosphate dehydrogenase (NAD+) activity"/>
    <property type="evidence" value="ECO:0007669"/>
    <property type="project" value="UniProtKB-UniRule"/>
</dbReference>
<dbReference type="PANTHER" id="PTHR11728">
    <property type="entry name" value="GLYCEROL-3-PHOSPHATE DEHYDROGENASE"/>
    <property type="match status" value="1"/>
</dbReference>
<evidence type="ECO:0000256" key="11">
    <source>
        <dbReference type="RuleBase" id="RU361243"/>
    </source>
</evidence>
<dbReference type="HAMAP" id="MF_00394">
    <property type="entry name" value="NAD_Glyc3P_dehydrog"/>
    <property type="match status" value="1"/>
</dbReference>
<evidence type="ECO:0000313" key="14">
    <source>
        <dbReference type="EMBL" id="KIM21548.1"/>
    </source>
</evidence>
<evidence type="ECO:0000256" key="3">
    <source>
        <dbReference type="ARBA" id="ARBA00023027"/>
    </source>
</evidence>
<evidence type="ECO:0000259" key="12">
    <source>
        <dbReference type="Pfam" id="PF01210"/>
    </source>
</evidence>
<evidence type="ECO:0000313" key="15">
    <source>
        <dbReference type="Proteomes" id="UP000054097"/>
    </source>
</evidence>
<gene>
    <name evidence="14" type="ORF">M408DRAFT_333410</name>
</gene>
<dbReference type="InterPro" id="IPR036291">
    <property type="entry name" value="NAD(P)-bd_dom_sf"/>
</dbReference>
<feature type="domain" description="Glycerol-3-phosphate dehydrogenase NAD-dependent C-terminal" evidence="13">
    <location>
        <begin position="188"/>
        <end position="328"/>
    </location>
</feature>
<feature type="binding site" evidence="9">
    <location>
        <begin position="10"/>
        <end position="15"/>
    </location>
    <ligand>
        <name>NAD(+)</name>
        <dbReference type="ChEBI" id="CHEBI:57540"/>
    </ligand>
</feature>
<evidence type="ECO:0000256" key="10">
    <source>
        <dbReference type="RuleBase" id="RU000437"/>
    </source>
</evidence>
<organism evidence="14 15">
    <name type="scientific">Serendipita vermifera MAFF 305830</name>
    <dbReference type="NCBI Taxonomy" id="933852"/>
    <lineage>
        <taxon>Eukaryota</taxon>
        <taxon>Fungi</taxon>
        <taxon>Dikarya</taxon>
        <taxon>Basidiomycota</taxon>
        <taxon>Agaricomycotina</taxon>
        <taxon>Agaricomycetes</taxon>
        <taxon>Sebacinales</taxon>
        <taxon>Serendipitaceae</taxon>
        <taxon>Serendipita</taxon>
    </lineage>
</organism>
<dbReference type="InterPro" id="IPR008927">
    <property type="entry name" value="6-PGluconate_DH-like_C_sf"/>
</dbReference>
<dbReference type="PANTHER" id="PTHR11728:SF1">
    <property type="entry name" value="GLYCEROL-3-PHOSPHATE DEHYDROGENASE [NAD(+)] 2, CHLOROPLASTIC"/>
    <property type="match status" value="1"/>
</dbReference>
<keyword evidence="15" id="KW-1185">Reference proteome</keyword>
<dbReference type="AlphaFoldDB" id="A0A0C2W516"/>
<dbReference type="EC" id="1.1.1.8" evidence="11"/>
<dbReference type="Pfam" id="PF07479">
    <property type="entry name" value="NAD_Gly3P_dh_C"/>
    <property type="match status" value="1"/>
</dbReference>
<comment type="catalytic activity">
    <reaction evidence="4 11">
        <text>sn-glycerol 3-phosphate + NAD(+) = dihydroxyacetone phosphate + NADH + H(+)</text>
        <dbReference type="Rhea" id="RHEA:11092"/>
        <dbReference type="ChEBI" id="CHEBI:15378"/>
        <dbReference type="ChEBI" id="CHEBI:57540"/>
        <dbReference type="ChEBI" id="CHEBI:57597"/>
        <dbReference type="ChEBI" id="CHEBI:57642"/>
        <dbReference type="ChEBI" id="CHEBI:57945"/>
        <dbReference type="EC" id="1.1.1.8"/>
    </reaction>
</comment>
<keyword evidence="6" id="KW-0327">Glycosome</keyword>
<sequence length="365" mass="39053">MASQKVLVLGSGNFGSCLSDHLADAGSPVLLWSRSADVVKSLNEHHRNPRYLQDHDFSSNITAIGPDFPSKDVVCGVNVILFAIPTQNLRQVLKQLNGLLDEDSHPLLIFVNKGIETGTQALTLEIIADECGGEIAKESVFLSGPSFAKEIVKRQPTQVSVSSLSALHAEQAAAVFHQPWFRCYTNDDPIGVELAGAGKNVYALAAGVAAGLGYESNARAGLITRSLAEMTRVGVAFGASPITFLSLAGVGDLFLTCSSEKSRNFTVGYRLGKGEELEHIIATLGSVAEGVTTAKGYKKIIDRVGVEAPIANGIYKVLYEGALLEDAVQEVLNLPRMVEHDLPSLGTSPVEDLLSKLKIGRSRRW</sequence>
<dbReference type="STRING" id="933852.A0A0C2W516"/>